<organism evidence="3 4">
    <name type="scientific">Mythimna separata</name>
    <name type="common">Oriental armyworm</name>
    <name type="synonym">Pseudaletia separata</name>
    <dbReference type="NCBI Taxonomy" id="271217"/>
    <lineage>
        <taxon>Eukaryota</taxon>
        <taxon>Metazoa</taxon>
        <taxon>Ecdysozoa</taxon>
        <taxon>Arthropoda</taxon>
        <taxon>Hexapoda</taxon>
        <taxon>Insecta</taxon>
        <taxon>Pterygota</taxon>
        <taxon>Neoptera</taxon>
        <taxon>Endopterygota</taxon>
        <taxon>Lepidoptera</taxon>
        <taxon>Glossata</taxon>
        <taxon>Ditrysia</taxon>
        <taxon>Noctuoidea</taxon>
        <taxon>Noctuidae</taxon>
        <taxon>Noctuinae</taxon>
        <taxon>Hadenini</taxon>
        <taxon>Mythimna</taxon>
    </lineage>
</organism>
<dbReference type="InterPro" id="IPR036397">
    <property type="entry name" value="RNaseH_sf"/>
</dbReference>
<dbReference type="InterPro" id="IPR054559">
    <property type="entry name" value="PSMD12-CSN4-like_N"/>
</dbReference>
<feature type="region of interest" description="Disordered" evidence="1">
    <location>
        <begin position="1"/>
        <end position="22"/>
    </location>
</feature>
<accession>A0AAD8DXI1</accession>
<dbReference type="PANTHER" id="PTHR10855:SF1">
    <property type="entry name" value="26S PROTEASOME NON-ATPASE REGULATORY SUBUNIT 12"/>
    <property type="match status" value="1"/>
</dbReference>
<dbReference type="EMBL" id="JARGEI010000006">
    <property type="protein sequence ID" value="KAJ8730158.1"/>
    <property type="molecule type" value="Genomic_DNA"/>
</dbReference>
<dbReference type="Pfam" id="PF22241">
    <property type="entry name" value="PSMD12-CSN4_N"/>
    <property type="match status" value="1"/>
</dbReference>
<comment type="caution">
    <text evidence="3">The sequence shown here is derived from an EMBL/GenBank/DDBJ whole genome shotgun (WGS) entry which is preliminary data.</text>
</comment>
<evidence type="ECO:0000313" key="4">
    <source>
        <dbReference type="Proteomes" id="UP001231518"/>
    </source>
</evidence>
<evidence type="ECO:0000256" key="1">
    <source>
        <dbReference type="SAM" id="MobiDB-lite"/>
    </source>
</evidence>
<evidence type="ECO:0000313" key="3">
    <source>
        <dbReference type="EMBL" id="KAJ8730158.1"/>
    </source>
</evidence>
<dbReference type="PANTHER" id="PTHR10855">
    <property type="entry name" value="26S PROTEASOME NON-ATPASE REGULATORY SUBUNIT 12/COP9 SIGNALOSOME COMPLEX SUBUNIT 4"/>
    <property type="match status" value="1"/>
</dbReference>
<name>A0AAD8DXI1_MYTSE</name>
<dbReference type="Gene3D" id="3.30.420.10">
    <property type="entry name" value="Ribonuclease H-like superfamily/Ribonuclease H"/>
    <property type="match status" value="1"/>
</dbReference>
<protein>
    <recommendedName>
        <fullName evidence="2">PSMD12/CSN4-like N-terminal domain-containing protein</fullName>
    </recommendedName>
</protein>
<dbReference type="GO" id="GO:0003676">
    <property type="term" value="F:nucleic acid binding"/>
    <property type="evidence" value="ECO:0007669"/>
    <property type="project" value="InterPro"/>
</dbReference>
<dbReference type="GO" id="GO:0008541">
    <property type="term" value="C:proteasome regulatory particle, lid subcomplex"/>
    <property type="evidence" value="ECO:0007669"/>
    <property type="project" value="TreeGrafter"/>
</dbReference>
<dbReference type="AlphaFoldDB" id="A0AAD8DXI1"/>
<proteinExistence type="predicted"/>
<keyword evidence="4" id="KW-1185">Reference proteome</keyword>
<feature type="domain" description="PSMD12/CSN4-like N-terminal" evidence="2">
    <location>
        <begin position="51"/>
        <end position="168"/>
    </location>
</feature>
<feature type="region of interest" description="Disordered" evidence="1">
    <location>
        <begin position="614"/>
        <end position="634"/>
    </location>
</feature>
<dbReference type="Proteomes" id="UP001231518">
    <property type="component" value="Chromosome 9"/>
</dbReference>
<feature type="compositionally biased region" description="Acidic residues" evidence="1">
    <location>
        <begin position="617"/>
        <end position="627"/>
    </location>
</feature>
<evidence type="ECO:0000259" key="2">
    <source>
        <dbReference type="Pfam" id="PF22241"/>
    </source>
</evidence>
<dbReference type="InterPro" id="IPR040134">
    <property type="entry name" value="PSMD12/CSN4"/>
</dbReference>
<sequence length="634" mass="73474">MEMAGYIDTDTDTVTTDSERPPNRIEIDFSSTAFEKIPLWKSWAAKGKVKEAIDQLLFLEKQTRPGTNIDTTARIVVAIVQIYFEAKNWAALNEQILRLAKKRSQPKQAIVKMVQECITFIDKIPDKEKQIRLIETLSFVTEGRAYLNAETTLLINILKRIKAEEDKNPTSSHKESNVGQNVPLNFMDPPEEREMMGPPKKRKLLDSQSKEIVYNLYKYFNEIKGKDMSSVFDTTSSKLVAMSTGIPWSNVKKVMLEGKRIEDGEQGGEFSSPKNVRKRRTALNDLDRAVVRESIIDHYYDYYNKDEVFPSLRKFHAQMKEKINYPGSYKSLRIELLLMGFHWKRINASSRILVEKNEIRFLRINFLNKIAEYRAQGRPIVYTGETFIDITHRPKRAAKGLGLVIVHAGGMDGYVPNALYMFEAQENNHEDLHYMKSEDYIKWMNNQLIPNLKPNSIVVVDNPYYQNILQNPPPRPNARKQEMLDWLDYRNIVYSSSMLKPQLYQLILQHKENIKEYKIDNLLRNYNHGVLRLPPCHPELNPIKNIWPLIKQGMEKKKDLINIKAKMKAVEQKINSISLQQWKNLCDLAIKDEKKLIGHDAAIDALTEKLDLTANDSSDESETELDIDYPMSDN</sequence>
<gene>
    <name evidence="3" type="ORF">PYW07_017196</name>
</gene>
<dbReference type="GO" id="GO:0005737">
    <property type="term" value="C:cytoplasm"/>
    <property type="evidence" value="ECO:0007669"/>
    <property type="project" value="TreeGrafter"/>
</dbReference>
<reference evidence="3" key="1">
    <citation type="submission" date="2023-03" db="EMBL/GenBank/DDBJ databases">
        <title>Chromosome-level genomes of two armyworms, Mythimna separata and Mythimna loreyi, provide insights into the biosynthesis and reception of sex pheromones.</title>
        <authorList>
            <person name="Zhao H."/>
        </authorList>
    </citation>
    <scope>NUCLEOTIDE SEQUENCE</scope>
    <source>
        <strain evidence="3">BeijingLab</strain>
        <tissue evidence="3">Pupa</tissue>
    </source>
</reference>